<dbReference type="InterPro" id="IPR007922">
    <property type="entry name" value="DciA-like"/>
</dbReference>
<dbReference type="RefSeq" id="WP_039455648.1">
    <property type="nucleotide sequence ID" value="NZ_JSWE01000092.1"/>
</dbReference>
<accession>A0A0C1MTR7</accession>
<dbReference type="Pfam" id="PF05258">
    <property type="entry name" value="DciA"/>
    <property type="match status" value="1"/>
</dbReference>
<name>A0A0C1MTR7_9RICK</name>
<dbReference type="EMBL" id="JSWE01000092">
    <property type="protein sequence ID" value="KIE05472.1"/>
    <property type="molecule type" value="Genomic_DNA"/>
</dbReference>
<dbReference type="STRING" id="86105.NF27_DP00160"/>
<organism evidence="1 2">
    <name type="scientific">Candidatus Jidaibacter acanthamoebae</name>
    <dbReference type="NCBI Taxonomy" id="86105"/>
    <lineage>
        <taxon>Bacteria</taxon>
        <taxon>Pseudomonadati</taxon>
        <taxon>Pseudomonadota</taxon>
        <taxon>Alphaproteobacteria</taxon>
        <taxon>Rickettsiales</taxon>
        <taxon>Candidatus Midichloriaceae</taxon>
        <taxon>Candidatus Jidaibacter</taxon>
    </lineage>
</organism>
<protein>
    <recommendedName>
        <fullName evidence="3">DUF721 domain-containing protein</fullName>
    </recommendedName>
</protein>
<proteinExistence type="predicted"/>
<gene>
    <name evidence="1" type="ORF">NF27_DP00160</name>
</gene>
<sequence>MQKISSPKKLINIIEEVTKPICKQYGFINFKITANWQQIVGVRIAQICSPLGVKFQGEQNTNGILTIGVENPGFGLEIQANSNIIVEKIATYFGYRAVDKIKLQIIPKRKKKDASLDTPQPKKTGIINSTMTNALAEIEDPEIKEIFQSIAEQIS</sequence>
<dbReference type="AlphaFoldDB" id="A0A0C1MTR7"/>
<evidence type="ECO:0008006" key="3">
    <source>
        <dbReference type="Google" id="ProtNLM"/>
    </source>
</evidence>
<dbReference type="Proteomes" id="UP000031258">
    <property type="component" value="Unassembled WGS sequence"/>
</dbReference>
<dbReference type="OrthoDB" id="7160947at2"/>
<evidence type="ECO:0000313" key="2">
    <source>
        <dbReference type="Proteomes" id="UP000031258"/>
    </source>
</evidence>
<comment type="caution">
    <text evidence="1">The sequence shown here is derived from an EMBL/GenBank/DDBJ whole genome shotgun (WGS) entry which is preliminary data.</text>
</comment>
<evidence type="ECO:0000313" key="1">
    <source>
        <dbReference type="EMBL" id="KIE05472.1"/>
    </source>
</evidence>
<keyword evidence="2" id="KW-1185">Reference proteome</keyword>
<reference evidence="1 2" key="1">
    <citation type="submission" date="2014-11" db="EMBL/GenBank/DDBJ databases">
        <title>A Rickettsiales Symbiont of Amoebae With Ancient Features.</title>
        <authorList>
            <person name="Schulz F."/>
            <person name="Martijn J."/>
            <person name="Wascher F."/>
            <person name="Kostanjsek R."/>
            <person name="Ettema T.J."/>
            <person name="Horn M."/>
        </authorList>
    </citation>
    <scope>NUCLEOTIDE SEQUENCE [LARGE SCALE GENOMIC DNA]</scope>
    <source>
        <strain evidence="1 2">UWC36</strain>
    </source>
</reference>